<evidence type="ECO:0000313" key="1">
    <source>
        <dbReference type="EMBL" id="GJS79228.1"/>
    </source>
</evidence>
<keyword evidence="2" id="KW-1185">Reference proteome</keyword>
<reference evidence="1" key="1">
    <citation type="journal article" date="2022" name="Int. J. Mol. Sci.">
        <title>Draft Genome of Tanacetum Coccineum: Genomic Comparison of Closely Related Tanacetum-Family Plants.</title>
        <authorList>
            <person name="Yamashiro T."/>
            <person name="Shiraishi A."/>
            <person name="Nakayama K."/>
            <person name="Satake H."/>
        </authorList>
    </citation>
    <scope>NUCLEOTIDE SEQUENCE</scope>
</reference>
<sequence length="136" mass="15232">MPLWRTTPGPLVQRAILRCYSVLKTAQGVHLVFNLGTRGAFGSVINHKGAFGWLPPSQGETGFHLYKRQTTSGIEVQQSKEHMTVCLQLVSNDRDVIEKCDRSLVCGNYSRVNEMYKRSVYCEGMSHEASAIRVVT</sequence>
<protein>
    <submittedName>
        <fullName evidence="1">Uncharacterized protein</fullName>
    </submittedName>
</protein>
<name>A0ABQ4YN20_9ASTR</name>
<organism evidence="1 2">
    <name type="scientific">Tanacetum coccineum</name>
    <dbReference type="NCBI Taxonomy" id="301880"/>
    <lineage>
        <taxon>Eukaryota</taxon>
        <taxon>Viridiplantae</taxon>
        <taxon>Streptophyta</taxon>
        <taxon>Embryophyta</taxon>
        <taxon>Tracheophyta</taxon>
        <taxon>Spermatophyta</taxon>
        <taxon>Magnoliopsida</taxon>
        <taxon>eudicotyledons</taxon>
        <taxon>Gunneridae</taxon>
        <taxon>Pentapetalae</taxon>
        <taxon>asterids</taxon>
        <taxon>campanulids</taxon>
        <taxon>Asterales</taxon>
        <taxon>Asteraceae</taxon>
        <taxon>Asteroideae</taxon>
        <taxon>Anthemideae</taxon>
        <taxon>Anthemidinae</taxon>
        <taxon>Tanacetum</taxon>
    </lineage>
</organism>
<accession>A0ABQ4YN20</accession>
<reference evidence="1" key="2">
    <citation type="submission" date="2022-01" db="EMBL/GenBank/DDBJ databases">
        <authorList>
            <person name="Yamashiro T."/>
            <person name="Shiraishi A."/>
            <person name="Satake H."/>
            <person name="Nakayama K."/>
        </authorList>
    </citation>
    <scope>NUCLEOTIDE SEQUENCE</scope>
</reference>
<dbReference type="Proteomes" id="UP001151760">
    <property type="component" value="Unassembled WGS sequence"/>
</dbReference>
<gene>
    <name evidence="1" type="ORF">Tco_0729109</name>
</gene>
<comment type="caution">
    <text evidence="1">The sequence shown here is derived from an EMBL/GenBank/DDBJ whole genome shotgun (WGS) entry which is preliminary data.</text>
</comment>
<evidence type="ECO:0000313" key="2">
    <source>
        <dbReference type="Proteomes" id="UP001151760"/>
    </source>
</evidence>
<dbReference type="EMBL" id="BQNB010010582">
    <property type="protein sequence ID" value="GJS79228.1"/>
    <property type="molecule type" value="Genomic_DNA"/>
</dbReference>
<proteinExistence type="predicted"/>